<dbReference type="InterPro" id="IPR042236">
    <property type="entry name" value="PI3K_accessory_sf"/>
</dbReference>
<dbReference type="InterPro" id="IPR001263">
    <property type="entry name" value="PI3K_accessory_dom"/>
</dbReference>
<comment type="catalytic activity">
    <reaction evidence="1">
        <text>a 1,2-diacyl-sn-glycero-3-phospho-(1D-myo-inositol) + ATP = a 1,2-diacyl-sn-glycero-3-phospho-(1D-myo-inositol 4-phosphate) + ADP + H(+)</text>
        <dbReference type="Rhea" id="RHEA:19877"/>
        <dbReference type="ChEBI" id="CHEBI:15378"/>
        <dbReference type="ChEBI" id="CHEBI:30616"/>
        <dbReference type="ChEBI" id="CHEBI:57880"/>
        <dbReference type="ChEBI" id="CHEBI:58178"/>
        <dbReference type="ChEBI" id="CHEBI:456216"/>
        <dbReference type="EC" id="2.7.1.67"/>
    </reaction>
</comment>
<dbReference type="SMART" id="SM00146">
    <property type="entry name" value="PI3Kc"/>
    <property type="match status" value="1"/>
</dbReference>
<dbReference type="PROSITE" id="PS00915">
    <property type="entry name" value="PI3_4_KINASE_1"/>
    <property type="match status" value="1"/>
</dbReference>
<dbReference type="InterPro" id="IPR036940">
    <property type="entry name" value="PI3/4_kinase_cat_sf"/>
</dbReference>
<dbReference type="PROSITE" id="PS00916">
    <property type="entry name" value="PI3_4_KINASE_2"/>
    <property type="match status" value="1"/>
</dbReference>
<comment type="caution">
    <text evidence="10">The sequence shown here is derived from an EMBL/GenBank/DDBJ whole genome shotgun (WGS) entry which is preliminary data.</text>
</comment>
<evidence type="ECO:0000259" key="9">
    <source>
        <dbReference type="PROSITE" id="PS51545"/>
    </source>
</evidence>
<dbReference type="PANTHER" id="PTHR10048:SF15">
    <property type="entry name" value="PHOSPHATIDYLINOSITOL 4-KINASE ALPHA"/>
    <property type="match status" value="1"/>
</dbReference>
<dbReference type="Gene3D" id="3.30.1010.10">
    <property type="entry name" value="Phosphatidylinositol 3-kinase Catalytic Subunit, Chain A, domain 4"/>
    <property type="match status" value="1"/>
</dbReference>
<dbReference type="InterPro" id="IPR016024">
    <property type="entry name" value="ARM-type_fold"/>
</dbReference>
<accession>A0AAD5UBM6</accession>
<keyword evidence="5" id="KW-0547">Nucleotide-binding</keyword>
<dbReference type="SMART" id="SM00145">
    <property type="entry name" value="PI3Ka"/>
    <property type="match status" value="1"/>
</dbReference>
<keyword evidence="11" id="KW-1185">Reference proteome</keyword>
<dbReference type="PANTHER" id="PTHR10048">
    <property type="entry name" value="PHOSPHATIDYLINOSITOL KINASE"/>
    <property type="match status" value="1"/>
</dbReference>
<evidence type="ECO:0000256" key="2">
    <source>
        <dbReference type="ARBA" id="ARBA00006209"/>
    </source>
</evidence>
<dbReference type="EC" id="2.7.1.67" evidence="3"/>
<sequence>MHIKNGIFGLNDKERIKFVLQTVDIDDLVTERILSFRDMDLVDLLLGRIQLMLANDLDFGFNGFCNTNCAIMQKYGSKLLEFTPLVKNVELLESYLDAMRWIVASLFSENTFSNVWEDLQIIEMEVPKMDEQFQKCLEGVDAYCRGFERAALGNTSVVYWIQISAMSAVLMNRTGECVDFLQQILEETSQEYNLEIYLSCIEGLGIIGNFDPLLRAKICNMITIFLLDPAPIFKTTNANDCIVLRECSSNILTLILDSLSRTGADSSLKKSTLFLCINTMHSNSKDSKKYENSISAIANLTRVLKPKETIEIAIPALVRKLEEIDDEDKSLIWDALGNIGITSDLEIFKCIISFTLSSNIAITKISKIAHTLARMPGRPLALLEMYLEKLLKIFMEKAIHLQKAQEQSKINDLRDLVNLIRVVCENEELASSLISEQNSDIIHQLRNMWYPILKIIARKSPPLILEKKRHSLQVILGSESILVATFPDQISSKIKPILTGYLPARAVEIRNLSFPVGVYLVTVYQLERLRMKTLSLDFICGYLLDERLHATETYLIVENIADSILKQAIRDSSYRLLNESIVEGHLKTLLLFAANRIQKIRKFVGEWIKKILQVCPKMFFNKISVNYMLDILRFLDNEKAGHKENSFDFTTQLFYTSEYEACEAALDFYNLAKEWIESSMKISAGETIGILMNYVAQVSRDSPWMNLSQNSFTLPKLPGTNPSLLMTLFQQFFANALSANMIKYSSKRMRYFGEVYGMISAYELIAATDSPEKYTIVGKKLCKELRKTYKDADSPHFIQNLHTCLSRCAAFALISDIIDSEIIQLLCYAPIIKFSRTVMELVVETLSWIMTGKPSLSIRILSQLSIVWETIAQEQKGIYDVEECAAEPFEGQMTYGKPQRHTKKDFDCRPHCIWIEFLIERFKIDRLLDVSVSPYTNFILMACNQDYKFSTSLKAYEGKLDLLSLGFRIAKELTRRNDKSSLFVWTAILTSCTDFFSTIPLFGDISKTEMEKILVFYNSIKSLRFDKVATLAHNSVLLKSAFCPGGDDRVEYQDVQQLLVILWEQEINRFACWIKPISTDEPLEFVIPPPVNEKMVKWHSIIRTAWRVNSDLAIQLKSRFPASQDIIDADIAEIARNSEIRVCGNSHAVSIFLKNSWRWKADHQLRHLLYWESVPPITAIHLLNQSQKLLPWVIQYAIRSLEAYPIKQVFFYIPQLVQALRNDSFGYVERFILEAAKTSQYFAHQIIWNMEANMYKDDSCEIPDALKPSLDRIISKIIKSLTGADKDFYEREFSFFKEVTDISGKLKPLVHANATKAEKKKKIDEELRKIKVDIGVYLPTNPDGTVVDIDYDSGRPLQSHAKAPFLCTFEVANDDSYEEPRQTERMSSIFKVGDDCRQDVLALQLIAAFQSIFNAAGLDLYTFPYRVVATAPGCGVIEVIPQSMSRDMMGREKVNSLTDWFTAEFGPEQGVAYQNAQNEFVKSLAAYSVIMFLLQIKDRHNGNIMFDKQGHVVHIDFGFMLSIAPEVSPFKLTTEMIAVMGGDALKPAYIKFSELCIKAYLAARQHSEEIINMVQLMLDSGLPCFKGELTIKKLRERFQLDKSDRQAADFMIYCIKQSHENTRSGLYDRFQYMQNGIPF</sequence>
<evidence type="ECO:0000313" key="10">
    <source>
        <dbReference type="EMBL" id="KAJ3252933.1"/>
    </source>
</evidence>
<dbReference type="Pfam" id="PF00613">
    <property type="entry name" value="PI3Ka"/>
    <property type="match status" value="1"/>
</dbReference>
<dbReference type="GO" id="GO:0005737">
    <property type="term" value="C:cytoplasm"/>
    <property type="evidence" value="ECO:0007669"/>
    <property type="project" value="TreeGrafter"/>
</dbReference>
<evidence type="ECO:0000256" key="3">
    <source>
        <dbReference type="ARBA" id="ARBA00012169"/>
    </source>
</evidence>
<dbReference type="GO" id="GO:0005886">
    <property type="term" value="C:plasma membrane"/>
    <property type="evidence" value="ECO:0007669"/>
    <property type="project" value="TreeGrafter"/>
</dbReference>
<dbReference type="GO" id="GO:0004430">
    <property type="term" value="F:1-phosphatidylinositol 4-kinase activity"/>
    <property type="evidence" value="ECO:0007669"/>
    <property type="project" value="UniProtKB-EC"/>
</dbReference>
<proteinExistence type="inferred from homology"/>
<comment type="similarity">
    <text evidence="2">Belongs to the PI3/PI4-kinase family. Type III PI4K subfamily.</text>
</comment>
<evidence type="ECO:0000256" key="5">
    <source>
        <dbReference type="ARBA" id="ARBA00022741"/>
    </source>
</evidence>
<dbReference type="SUPFAM" id="SSF48371">
    <property type="entry name" value="ARM repeat"/>
    <property type="match status" value="2"/>
</dbReference>
<reference evidence="10" key="1">
    <citation type="submission" date="2020-05" db="EMBL/GenBank/DDBJ databases">
        <title>Phylogenomic resolution of chytrid fungi.</title>
        <authorList>
            <person name="Stajich J.E."/>
            <person name="Amses K."/>
            <person name="Simmons R."/>
            <person name="Seto K."/>
            <person name="Myers J."/>
            <person name="Bonds A."/>
            <person name="Quandt C.A."/>
            <person name="Barry K."/>
            <person name="Liu P."/>
            <person name="Grigoriev I."/>
            <person name="Longcore J.E."/>
            <person name="James T.Y."/>
        </authorList>
    </citation>
    <scope>NUCLEOTIDE SEQUENCE</scope>
    <source>
        <strain evidence="10">PLAUS21</strain>
    </source>
</reference>
<dbReference type="PROSITE" id="PS50290">
    <property type="entry name" value="PI3_4_KINASE_3"/>
    <property type="match status" value="1"/>
</dbReference>
<keyword evidence="6 10" id="KW-0418">Kinase</keyword>
<dbReference type="FunFam" id="3.30.1010.10:FF:000014">
    <property type="entry name" value="Phosphatidylinositol 4-kinase STT4"/>
    <property type="match status" value="1"/>
</dbReference>
<evidence type="ECO:0000256" key="6">
    <source>
        <dbReference type="ARBA" id="ARBA00022777"/>
    </source>
</evidence>
<dbReference type="InterPro" id="IPR000403">
    <property type="entry name" value="PI3/4_kinase_cat_dom"/>
</dbReference>
<name>A0AAD5UBM6_9FUNG</name>
<dbReference type="InterPro" id="IPR015433">
    <property type="entry name" value="PI3/4_kinase"/>
</dbReference>
<evidence type="ECO:0000313" key="11">
    <source>
        <dbReference type="Proteomes" id="UP001210925"/>
    </source>
</evidence>
<dbReference type="Pfam" id="PF00454">
    <property type="entry name" value="PI3_PI4_kinase"/>
    <property type="match status" value="1"/>
</dbReference>
<evidence type="ECO:0000256" key="1">
    <source>
        <dbReference type="ARBA" id="ARBA00001686"/>
    </source>
</evidence>
<evidence type="ECO:0000256" key="7">
    <source>
        <dbReference type="ARBA" id="ARBA00022840"/>
    </source>
</evidence>
<gene>
    <name evidence="10" type="primary">STT4</name>
    <name evidence="10" type="ORF">HK103_001079</name>
</gene>
<dbReference type="SUPFAM" id="SSF56112">
    <property type="entry name" value="Protein kinase-like (PK-like)"/>
    <property type="match status" value="1"/>
</dbReference>
<dbReference type="Proteomes" id="UP001210925">
    <property type="component" value="Unassembled WGS sequence"/>
</dbReference>
<dbReference type="EMBL" id="JADGKB010000125">
    <property type="protein sequence ID" value="KAJ3252933.1"/>
    <property type="molecule type" value="Genomic_DNA"/>
</dbReference>
<dbReference type="FunFam" id="1.10.1070.11:FF:000012">
    <property type="entry name" value="Phosphatidylinositol 4-kinase alpha 1"/>
    <property type="match status" value="1"/>
</dbReference>
<dbReference type="Gene3D" id="1.10.1070.11">
    <property type="entry name" value="Phosphatidylinositol 3-/4-kinase, catalytic domain"/>
    <property type="match status" value="1"/>
</dbReference>
<dbReference type="Pfam" id="PF19274">
    <property type="entry name" value="PI4K_N"/>
    <property type="match status" value="1"/>
</dbReference>
<dbReference type="PROSITE" id="PS51545">
    <property type="entry name" value="PIK_HELICAL"/>
    <property type="match status" value="1"/>
</dbReference>
<dbReference type="InterPro" id="IPR018936">
    <property type="entry name" value="PI3/4_kinase_CS"/>
</dbReference>
<protein>
    <recommendedName>
        <fullName evidence="3">1-phosphatidylinositol 4-kinase</fullName>
        <ecNumber evidence="3">2.7.1.67</ecNumber>
    </recommendedName>
</protein>
<dbReference type="FunFam" id="1.25.40.70:FF:000011">
    <property type="entry name" value="Phosphatidylinositol 4-kinase alpha"/>
    <property type="match status" value="1"/>
</dbReference>
<dbReference type="CDD" id="cd05167">
    <property type="entry name" value="PI4Kc_III_alpha"/>
    <property type="match status" value="1"/>
</dbReference>
<organism evidence="10 11">
    <name type="scientific">Boothiomyces macroporosus</name>
    <dbReference type="NCBI Taxonomy" id="261099"/>
    <lineage>
        <taxon>Eukaryota</taxon>
        <taxon>Fungi</taxon>
        <taxon>Fungi incertae sedis</taxon>
        <taxon>Chytridiomycota</taxon>
        <taxon>Chytridiomycota incertae sedis</taxon>
        <taxon>Chytridiomycetes</taxon>
        <taxon>Rhizophydiales</taxon>
        <taxon>Terramycetaceae</taxon>
        <taxon>Boothiomyces</taxon>
    </lineage>
</organism>
<dbReference type="GO" id="GO:0046854">
    <property type="term" value="P:phosphatidylinositol phosphate biosynthetic process"/>
    <property type="evidence" value="ECO:0007669"/>
    <property type="project" value="InterPro"/>
</dbReference>
<keyword evidence="7" id="KW-0067">ATP-binding</keyword>
<feature type="domain" description="PIK helical" evidence="9">
    <location>
        <begin position="1100"/>
        <end position="1276"/>
    </location>
</feature>
<evidence type="ECO:0000259" key="8">
    <source>
        <dbReference type="PROSITE" id="PS50290"/>
    </source>
</evidence>
<dbReference type="GO" id="GO:0005524">
    <property type="term" value="F:ATP binding"/>
    <property type="evidence" value="ECO:0007669"/>
    <property type="project" value="UniProtKB-KW"/>
</dbReference>
<keyword evidence="4" id="KW-0808">Transferase</keyword>
<dbReference type="InterPro" id="IPR045495">
    <property type="entry name" value="PI4K_N"/>
</dbReference>
<feature type="domain" description="PI3K/PI4K catalytic" evidence="8">
    <location>
        <begin position="1351"/>
        <end position="1623"/>
    </location>
</feature>
<dbReference type="Gene3D" id="1.25.40.70">
    <property type="entry name" value="Phosphatidylinositol 3-kinase, accessory domain (PIK)"/>
    <property type="match status" value="1"/>
</dbReference>
<evidence type="ECO:0000256" key="4">
    <source>
        <dbReference type="ARBA" id="ARBA00022679"/>
    </source>
</evidence>
<dbReference type="InterPro" id="IPR011009">
    <property type="entry name" value="Kinase-like_dom_sf"/>
</dbReference>
<dbReference type="GO" id="GO:0048015">
    <property type="term" value="P:phosphatidylinositol-mediated signaling"/>
    <property type="evidence" value="ECO:0007669"/>
    <property type="project" value="TreeGrafter"/>
</dbReference>